<gene>
    <name evidence="1" type="ORF">A8L59_15800</name>
</gene>
<dbReference type="AlphaFoldDB" id="A0AAC9BTV2"/>
<dbReference type="EMBL" id="CP015852">
    <property type="protein sequence ID" value="ANH98816.1"/>
    <property type="molecule type" value="Genomic_DNA"/>
</dbReference>
<name>A0AAC9BTV2_9PSED</name>
<protein>
    <submittedName>
        <fullName evidence="1">Uncharacterized protein</fullName>
    </submittedName>
</protein>
<evidence type="ECO:0000313" key="1">
    <source>
        <dbReference type="EMBL" id="ANH98816.1"/>
    </source>
</evidence>
<dbReference type="Proteomes" id="UP000078142">
    <property type="component" value="Chromosome"/>
</dbReference>
<accession>A0AAC9BTV2</accession>
<organism evidence="1 2">
    <name type="scientific">Pseudomonas koreensis</name>
    <dbReference type="NCBI Taxonomy" id="198620"/>
    <lineage>
        <taxon>Bacteria</taxon>
        <taxon>Pseudomonadati</taxon>
        <taxon>Pseudomonadota</taxon>
        <taxon>Gammaproteobacteria</taxon>
        <taxon>Pseudomonadales</taxon>
        <taxon>Pseudomonadaceae</taxon>
        <taxon>Pseudomonas</taxon>
    </lineage>
</organism>
<sequence>MTYAVRMLEGEYVSTKIDVHCFLFDIDDVHILDHSKYVMIGYTSKVECFGSMSISSFGVVFSNIEVWFVRCMCRRIVFVPMRVFLYDDAFVVNVSIIVLSRHHGIALSITYKLGTTNRGLLGKRDPFHVSWFCCRWNSRITFAS</sequence>
<proteinExistence type="predicted"/>
<reference evidence="1 2" key="1">
    <citation type="submission" date="2016-05" db="EMBL/GenBank/DDBJ databases">
        <authorList>
            <person name="Wang S."/>
            <person name="Zhu B."/>
        </authorList>
    </citation>
    <scope>NUCLEOTIDE SEQUENCE [LARGE SCALE GENOMIC DNA]</scope>
    <source>
        <strain evidence="1 2">CRS05-R5</strain>
    </source>
</reference>
<evidence type="ECO:0000313" key="2">
    <source>
        <dbReference type="Proteomes" id="UP000078142"/>
    </source>
</evidence>